<organism evidence="8 9">
    <name type="scientific">Candidatus Woesebacteria bacterium GW2011_GWB1_38_8</name>
    <dbReference type="NCBI Taxonomy" id="1618570"/>
    <lineage>
        <taxon>Bacteria</taxon>
        <taxon>Candidatus Woeseibacteriota</taxon>
    </lineage>
</organism>
<feature type="transmembrane region" description="Helical" evidence="6">
    <location>
        <begin position="218"/>
        <end position="238"/>
    </location>
</feature>
<protein>
    <recommendedName>
        <fullName evidence="7">EamA domain-containing protein</fullName>
    </recommendedName>
</protein>
<dbReference type="GO" id="GO:0016020">
    <property type="term" value="C:membrane"/>
    <property type="evidence" value="ECO:0007669"/>
    <property type="project" value="UniProtKB-SubCell"/>
</dbReference>
<feature type="domain" description="EamA" evidence="7">
    <location>
        <begin position="155"/>
        <end position="292"/>
    </location>
</feature>
<sequence>MYTKVKSIKSENLGYLLAVTDMLVYGLYPVYANKFSNTMNPLLFGGAALLIGSLPFLFILKIQRDLIKLFSAKFIKPLLLIAILTAIGTLLFFAGTRLTSGINSGLLIQIEPVYSVFVASIFLKEIIKKEQLASTLLMVIGAGIVVYRGFPGINVGDLLIVLSPFFFQISHIIFKKSLIKIKNPNIATTARLFYGGIIVTMVALLFDPGSLGQLSLKTNLVNILLFAFIFRALDLGLWTQALARLPLAKISAILPLSAAVSFTGSVLILGEKPTMYQYIGLLLIGGGMLWLTLQHLRGSKVDNLIQSAGELS</sequence>
<feature type="transmembrane region" description="Helical" evidence="6">
    <location>
        <begin position="132"/>
        <end position="150"/>
    </location>
</feature>
<feature type="transmembrane region" description="Helical" evidence="6">
    <location>
        <begin position="74"/>
        <end position="94"/>
    </location>
</feature>
<proteinExistence type="inferred from homology"/>
<comment type="subcellular location">
    <subcellularLocation>
        <location evidence="1">Membrane</location>
        <topology evidence="1">Multi-pass membrane protein</topology>
    </subcellularLocation>
</comment>
<evidence type="ECO:0000256" key="1">
    <source>
        <dbReference type="ARBA" id="ARBA00004141"/>
    </source>
</evidence>
<comment type="similarity">
    <text evidence="2">Belongs to the EamA transporter family.</text>
</comment>
<dbReference type="Proteomes" id="UP000034081">
    <property type="component" value="Unassembled WGS sequence"/>
</dbReference>
<evidence type="ECO:0000259" key="7">
    <source>
        <dbReference type="Pfam" id="PF00892"/>
    </source>
</evidence>
<evidence type="ECO:0000313" key="9">
    <source>
        <dbReference type="Proteomes" id="UP000034081"/>
    </source>
</evidence>
<feature type="transmembrane region" description="Helical" evidence="6">
    <location>
        <begin position="250"/>
        <end position="269"/>
    </location>
</feature>
<dbReference type="EMBL" id="LBVL01000001">
    <property type="protein sequence ID" value="KKQ86195.1"/>
    <property type="molecule type" value="Genomic_DNA"/>
</dbReference>
<gene>
    <name evidence="8" type="ORF">UT08_C0001G0061</name>
</gene>
<dbReference type="InterPro" id="IPR037185">
    <property type="entry name" value="EmrE-like"/>
</dbReference>
<evidence type="ECO:0000256" key="5">
    <source>
        <dbReference type="ARBA" id="ARBA00023136"/>
    </source>
</evidence>
<feature type="transmembrane region" description="Helical" evidence="6">
    <location>
        <begin position="43"/>
        <end position="62"/>
    </location>
</feature>
<feature type="domain" description="EamA" evidence="7">
    <location>
        <begin position="13"/>
        <end position="146"/>
    </location>
</feature>
<dbReference type="InterPro" id="IPR050638">
    <property type="entry name" value="AA-Vitamin_Transporters"/>
</dbReference>
<dbReference type="SUPFAM" id="SSF103481">
    <property type="entry name" value="Multidrug resistance efflux transporter EmrE"/>
    <property type="match status" value="2"/>
</dbReference>
<keyword evidence="3 6" id="KW-0812">Transmembrane</keyword>
<evidence type="ECO:0000256" key="4">
    <source>
        <dbReference type="ARBA" id="ARBA00022989"/>
    </source>
</evidence>
<accession>A0A0G0LE44</accession>
<evidence type="ECO:0000256" key="3">
    <source>
        <dbReference type="ARBA" id="ARBA00022692"/>
    </source>
</evidence>
<dbReference type="Pfam" id="PF00892">
    <property type="entry name" value="EamA"/>
    <property type="match status" value="2"/>
</dbReference>
<keyword evidence="4 6" id="KW-1133">Transmembrane helix</keyword>
<dbReference type="PANTHER" id="PTHR32322">
    <property type="entry name" value="INNER MEMBRANE TRANSPORTER"/>
    <property type="match status" value="1"/>
</dbReference>
<feature type="transmembrane region" description="Helical" evidence="6">
    <location>
        <begin position="156"/>
        <end position="174"/>
    </location>
</feature>
<feature type="transmembrane region" description="Helical" evidence="6">
    <location>
        <begin position="186"/>
        <end position="206"/>
    </location>
</feature>
<reference evidence="8 9" key="1">
    <citation type="journal article" date="2015" name="Nature">
        <title>rRNA introns, odd ribosomes, and small enigmatic genomes across a large radiation of phyla.</title>
        <authorList>
            <person name="Brown C.T."/>
            <person name="Hug L.A."/>
            <person name="Thomas B.C."/>
            <person name="Sharon I."/>
            <person name="Castelle C.J."/>
            <person name="Singh A."/>
            <person name="Wilkins M.J."/>
            <person name="Williams K.H."/>
            <person name="Banfield J.F."/>
        </authorList>
    </citation>
    <scope>NUCLEOTIDE SEQUENCE [LARGE SCALE GENOMIC DNA]</scope>
</reference>
<evidence type="ECO:0000256" key="2">
    <source>
        <dbReference type="ARBA" id="ARBA00007362"/>
    </source>
</evidence>
<feature type="transmembrane region" description="Helical" evidence="6">
    <location>
        <begin position="12"/>
        <end position="31"/>
    </location>
</feature>
<dbReference type="Gene3D" id="1.10.3730.20">
    <property type="match status" value="1"/>
</dbReference>
<feature type="transmembrane region" description="Helical" evidence="6">
    <location>
        <begin position="106"/>
        <end position="123"/>
    </location>
</feature>
<name>A0A0G0LE44_9BACT</name>
<evidence type="ECO:0000256" key="6">
    <source>
        <dbReference type="SAM" id="Phobius"/>
    </source>
</evidence>
<dbReference type="InterPro" id="IPR000620">
    <property type="entry name" value="EamA_dom"/>
</dbReference>
<keyword evidence="5 6" id="KW-0472">Membrane</keyword>
<evidence type="ECO:0000313" key="8">
    <source>
        <dbReference type="EMBL" id="KKQ86195.1"/>
    </source>
</evidence>
<dbReference type="AlphaFoldDB" id="A0A0G0LE44"/>
<comment type="caution">
    <text evidence="8">The sequence shown here is derived from an EMBL/GenBank/DDBJ whole genome shotgun (WGS) entry which is preliminary data.</text>
</comment>
<feature type="transmembrane region" description="Helical" evidence="6">
    <location>
        <begin position="275"/>
        <end position="293"/>
    </location>
</feature>
<dbReference type="PANTHER" id="PTHR32322:SF2">
    <property type="entry name" value="EAMA DOMAIN-CONTAINING PROTEIN"/>
    <property type="match status" value="1"/>
</dbReference>
<dbReference type="STRING" id="1618570.UT08_C0001G0061"/>